<evidence type="ECO:0000259" key="4">
    <source>
        <dbReference type="Pfam" id="PF07732"/>
    </source>
</evidence>
<dbReference type="PANTHER" id="PTHR48267">
    <property type="entry name" value="CUPREDOXIN SUPERFAMILY PROTEIN"/>
    <property type="match status" value="1"/>
</dbReference>
<evidence type="ECO:0000256" key="2">
    <source>
        <dbReference type="SAM" id="SignalP"/>
    </source>
</evidence>
<dbReference type="PANTHER" id="PTHR48267:SF1">
    <property type="entry name" value="BILIRUBIN OXIDASE"/>
    <property type="match status" value="1"/>
</dbReference>
<keyword evidence="6" id="KW-1185">Reference proteome</keyword>
<dbReference type="GO" id="GO:0005507">
    <property type="term" value="F:copper ion binding"/>
    <property type="evidence" value="ECO:0007669"/>
    <property type="project" value="InterPro"/>
</dbReference>
<dbReference type="EMBL" id="FNVT01000028">
    <property type="protein sequence ID" value="SEH02625.1"/>
    <property type="molecule type" value="Genomic_DNA"/>
</dbReference>
<name>A0A1H6F0I8_9ACTN</name>
<protein>
    <submittedName>
        <fullName evidence="5">Spore coat protein A</fullName>
    </submittedName>
</protein>
<dbReference type="OrthoDB" id="345021at2"/>
<organism evidence="5 6">
    <name type="scientific">Nonomuraea solani</name>
    <dbReference type="NCBI Taxonomy" id="1144553"/>
    <lineage>
        <taxon>Bacteria</taxon>
        <taxon>Bacillati</taxon>
        <taxon>Actinomycetota</taxon>
        <taxon>Actinomycetes</taxon>
        <taxon>Streptosporangiales</taxon>
        <taxon>Streptosporangiaceae</taxon>
        <taxon>Nonomuraea</taxon>
    </lineage>
</organism>
<feature type="signal peptide" evidence="2">
    <location>
        <begin position="1"/>
        <end position="21"/>
    </location>
</feature>
<evidence type="ECO:0000313" key="5">
    <source>
        <dbReference type="EMBL" id="SEH02625.1"/>
    </source>
</evidence>
<keyword evidence="5" id="KW-0167">Capsid protein</keyword>
<dbReference type="InterPro" id="IPR011706">
    <property type="entry name" value="Cu-oxidase_C"/>
</dbReference>
<sequence length="511" mass="55364">MLSRRELLRAGAAALVLPAAACSGGDGGGTGGTGGTGGANTSEEGSAGALLASEAPLPDPFTVALPIPPVLKPVRGDGGTDYYEITQKAAKVEILPGLRTEIWGYDGIFPGPTLVSRRGRRTVVTHRNELPVPVVVHLHGGRTAPEHDGYPTDVIAPGGGKDYVYAMEQHAATLWYHDHRMDFTGPQVYRGLAGFHLIHDDAEEALGLPRGRRDIPLMILDRSFAADGSFRYPSLDPTLTKTPGVTGTYMSGVLGDCVLVNGAPWPVLDVSTVRYRFRLLNASNARRYRLRLDGGPGFTQIGSDQGLLAAPVEHESIEIAQAERFDVVVDFSGHRVGDEITLVNEHGSGGTAEVMRFRVTRQESDDRVVPDRLADVETLSAGAVTAEREFVFARGGAHAHGMSLWTVNGKPFDPETIVARPKLGATERWIIRAKNVEHPIHIHLAPFQVVGTDGDDDPGPFNHGWKDTVNLDNGGRAEILIRFDGYRGRYVFHCHNLEHEDMMMMANFEVV</sequence>
<evidence type="ECO:0000313" key="6">
    <source>
        <dbReference type="Proteomes" id="UP000236732"/>
    </source>
</evidence>
<keyword evidence="2" id="KW-0732">Signal</keyword>
<proteinExistence type="inferred from homology"/>
<dbReference type="InterPro" id="IPR011707">
    <property type="entry name" value="Cu-oxidase-like_N"/>
</dbReference>
<dbReference type="Proteomes" id="UP000236732">
    <property type="component" value="Unassembled WGS sequence"/>
</dbReference>
<keyword evidence="5" id="KW-0946">Virion</keyword>
<accession>A0A1H6F0I8</accession>
<dbReference type="Pfam" id="PF07732">
    <property type="entry name" value="Cu-oxidase_3"/>
    <property type="match status" value="1"/>
</dbReference>
<evidence type="ECO:0000259" key="3">
    <source>
        <dbReference type="Pfam" id="PF07731"/>
    </source>
</evidence>
<dbReference type="SUPFAM" id="SSF49503">
    <property type="entry name" value="Cupredoxins"/>
    <property type="match status" value="3"/>
</dbReference>
<feature type="domain" description="Plastocyanin-like" evidence="4">
    <location>
        <begin position="90"/>
        <end position="202"/>
    </location>
</feature>
<gene>
    <name evidence="5" type="ORF">SAMN05444920_12852</name>
</gene>
<dbReference type="AlphaFoldDB" id="A0A1H6F0I8"/>
<dbReference type="Pfam" id="PF07731">
    <property type="entry name" value="Cu-oxidase_2"/>
    <property type="match status" value="1"/>
</dbReference>
<dbReference type="CDD" id="cd14448">
    <property type="entry name" value="CuRO_2_BOD_CotA_like"/>
    <property type="match status" value="1"/>
</dbReference>
<dbReference type="InterPro" id="IPR008972">
    <property type="entry name" value="Cupredoxin"/>
</dbReference>
<dbReference type="RefSeq" id="WP_103963659.1">
    <property type="nucleotide sequence ID" value="NZ_FNVT01000028.1"/>
</dbReference>
<dbReference type="InterPro" id="IPR045087">
    <property type="entry name" value="Cu-oxidase_fam"/>
</dbReference>
<comment type="similarity">
    <text evidence="1">Belongs to the multicopper oxidase family.</text>
</comment>
<dbReference type="GO" id="GO:0016491">
    <property type="term" value="F:oxidoreductase activity"/>
    <property type="evidence" value="ECO:0007669"/>
    <property type="project" value="InterPro"/>
</dbReference>
<reference evidence="5 6" key="1">
    <citation type="submission" date="2016-10" db="EMBL/GenBank/DDBJ databases">
        <authorList>
            <person name="de Groot N.N."/>
        </authorList>
    </citation>
    <scope>NUCLEOTIDE SEQUENCE [LARGE SCALE GENOMIC DNA]</scope>
    <source>
        <strain evidence="5 6">CGMCC 4.7037</strain>
    </source>
</reference>
<dbReference type="Gene3D" id="2.60.40.420">
    <property type="entry name" value="Cupredoxins - blue copper proteins"/>
    <property type="match status" value="3"/>
</dbReference>
<feature type="domain" description="Plastocyanin-like" evidence="3">
    <location>
        <begin position="403"/>
        <end position="510"/>
    </location>
</feature>
<feature type="chain" id="PRO_5009297623" evidence="2">
    <location>
        <begin position="22"/>
        <end position="511"/>
    </location>
</feature>
<evidence type="ECO:0000256" key="1">
    <source>
        <dbReference type="ARBA" id="ARBA00010609"/>
    </source>
</evidence>